<dbReference type="InterPro" id="IPR011838">
    <property type="entry name" value="Pullulan_Gpos"/>
</dbReference>
<dbReference type="Pfam" id="PF00128">
    <property type="entry name" value="Alpha-amylase"/>
    <property type="match status" value="3"/>
</dbReference>
<comment type="similarity">
    <text evidence="1">Belongs to the glycosyl hydrolase 13 family.</text>
</comment>
<dbReference type="InterPro" id="IPR014756">
    <property type="entry name" value="Ig_E-set"/>
</dbReference>
<evidence type="ECO:0000256" key="3">
    <source>
        <dbReference type="ARBA" id="ARBA00022801"/>
    </source>
</evidence>
<evidence type="ECO:0000256" key="1">
    <source>
        <dbReference type="ARBA" id="ARBA00008061"/>
    </source>
</evidence>
<comment type="caution">
    <text evidence="14">The sequence shown here is derived from an EMBL/GenBank/DDBJ whole genome shotgun (WGS) entry which is preliminary data.</text>
</comment>
<dbReference type="Gene3D" id="2.60.40.1180">
    <property type="entry name" value="Golgi alpha-mannosidase II"/>
    <property type="match status" value="2"/>
</dbReference>
<dbReference type="Gene3D" id="3.20.20.80">
    <property type="entry name" value="Glycosidases"/>
    <property type="match status" value="2"/>
</dbReference>
<evidence type="ECO:0000313" key="14">
    <source>
        <dbReference type="EMBL" id="MBM7618486.1"/>
    </source>
</evidence>
<feature type="compositionally biased region" description="Low complexity" evidence="10">
    <location>
        <begin position="1839"/>
        <end position="1852"/>
    </location>
</feature>
<dbReference type="InterPro" id="IPR006047">
    <property type="entry name" value="GH13_cat_dom"/>
</dbReference>
<reference evidence="14 15" key="1">
    <citation type="submission" date="2021-01" db="EMBL/GenBank/DDBJ databases">
        <title>Genomic Encyclopedia of Type Strains, Phase IV (KMG-IV): sequencing the most valuable type-strain genomes for metagenomic binning, comparative biology and taxonomic classification.</title>
        <authorList>
            <person name="Goeker M."/>
        </authorList>
    </citation>
    <scope>NUCLEOTIDE SEQUENCE [LARGE SCALE GENOMIC DNA]</scope>
    <source>
        <strain evidence="14 15">DSM 25879</strain>
    </source>
</reference>
<evidence type="ECO:0000256" key="12">
    <source>
        <dbReference type="SAM" id="SignalP"/>
    </source>
</evidence>
<keyword evidence="11" id="KW-0812">Transmembrane</keyword>
<feature type="domain" description="Glycosyl hydrolase family 13 catalytic" evidence="13">
    <location>
        <begin position="347"/>
        <end position="721"/>
    </location>
</feature>
<keyword evidence="11" id="KW-1133">Transmembrane helix</keyword>
<dbReference type="SUPFAM" id="SSF81296">
    <property type="entry name" value="E set domains"/>
    <property type="match status" value="1"/>
</dbReference>
<feature type="chain" id="PRO_5046070789" description="pullulanase" evidence="12">
    <location>
        <begin position="33"/>
        <end position="1910"/>
    </location>
</feature>
<dbReference type="Gene3D" id="2.60.40.1220">
    <property type="match status" value="1"/>
</dbReference>
<dbReference type="Gene3D" id="2.60.40.10">
    <property type="entry name" value="Immunoglobulins"/>
    <property type="match status" value="1"/>
</dbReference>
<dbReference type="CDD" id="cd11341">
    <property type="entry name" value="AmyAc_Pullulanase_LD-like"/>
    <property type="match status" value="1"/>
</dbReference>
<dbReference type="Pfam" id="PF03714">
    <property type="entry name" value="PUD"/>
    <property type="match status" value="3"/>
</dbReference>
<dbReference type="RefSeq" id="WP_204412771.1">
    <property type="nucleotide sequence ID" value="NZ_JAFBED010000001.1"/>
</dbReference>
<gene>
    <name evidence="14" type="ORF">JOC95_000328</name>
</gene>
<keyword evidence="4" id="KW-0106">Calcium</keyword>
<feature type="transmembrane region" description="Helical" evidence="11">
    <location>
        <begin position="1885"/>
        <end position="1905"/>
    </location>
</feature>
<name>A0ABS2NV14_9BACI</name>
<dbReference type="InterPro" id="IPR014755">
    <property type="entry name" value="Cu-Rt/internalin_Ig-like"/>
</dbReference>
<protein>
    <recommendedName>
        <fullName evidence="7">pullulanase</fullName>
        <ecNumber evidence="7">3.2.1.41</ecNumber>
    </recommendedName>
    <alternativeName>
        <fullName evidence="8">Alpha-dextrin endo-1,6-alpha-glucosidase</fullName>
    </alternativeName>
    <alternativeName>
        <fullName evidence="9">Pullulan 6-glucanohydrolase</fullName>
    </alternativeName>
</protein>
<feature type="signal peptide" evidence="12">
    <location>
        <begin position="1"/>
        <end position="32"/>
    </location>
</feature>
<dbReference type="NCBIfam" id="TIGR02102">
    <property type="entry name" value="pullulan_Gpos"/>
    <property type="match status" value="1"/>
</dbReference>
<dbReference type="InterPro" id="IPR004193">
    <property type="entry name" value="Glyco_hydro_13_N"/>
</dbReference>
<evidence type="ECO:0000256" key="5">
    <source>
        <dbReference type="ARBA" id="ARBA00023295"/>
    </source>
</evidence>
<evidence type="ECO:0000256" key="7">
    <source>
        <dbReference type="ARBA" id="ARBA00024062"/>
    </source>
</evidence>
<dbReference type="InterPro" id="IPR017853">
    <property type="entry name" value="GH"/>
</dbReference>
<dbReference type="InterPro" id="IPR005323">
    <property type="entry name" value="CBM41_pullulanase"/>
</dbReference>
<dbReference type="InterPro" id="IPR013780">
    <property type="entry name" value="Glyco_hydro_b"/>
</dbReference>
<evidence type="ECO:0000256" key="11">
    <source>
        <dbReference type="SAM" id="Phobius"/>
    </source>
</evidence>
<keyword evidence="11" id="KW-0472">Membrane</keyword>
<feature type="compositionally biased region" description="Gly residues" evidence="10">
    <location>
        <begin position="1853"/>
        <end position="1874"/>
    </location>
</feature>
<keyword evidence="15" id="KW-1185">Reference proteome</keyword>
<dbReference type="Pfam" id="PF18033">
    <property type="entry name" value="SpuA_C"/>
    <property type="match status" value="1"/>
</dbReference>
<evidence type="ECO:0000256" key="9">
    <source>
        <dbReference type="ARBA" id="ARBA00031076"/>
    </source>
</evidence>
<evidence type="ECO:0000256" key="2">
    <source>
        <dbReference type="ARBA" id="ARBA00022729"/>
    </source>
</evidence>
<dbReference type="InterPro" id="IPR040806">
    <property type="entry name" value="SpuA_C"/>
</dbReference>
<dbReference type="Gene3D" id="2.60.40.1110">
    <property type="match status" value="3"/>
</dbReference>
<dbReference type="Pfam" id="PF02922">
    <property type="entry name" value="CBM_48"/>
    <property type="match status" value="1"/>
</dbReference>
<evidence type="ECO:0000256" key="8">
    <source>
        <dbReference type="ARBA" id="ARBA00029618"/>
    </source>
</evidence>
<dbReference type="PANTHER" id="PTHR43002">
    <property type="entry name" value="GLYCOGEN DEBRANCHING ENZYME"/>
    <property type="match status" value="1"/>
</dbReference>
<dbReference type="Proteomes" id="UP000737402">
    <property type="component" value="Unassembled WGS sequence"/>
</dbReference>
<proteinExistence type="inferred from homology"/>
<evidence type="ECO:0000256" key="4">
    <source>
        <dbReference type="ARBA" id="ARBA00022837"/>
    </source>
</evidence>
<keyword evidence="5" id="KW-0326">Glycosidase</keyword>
<dbReference type="SUPFAM" id="SSF51011">
    <property type="entry name" value="Glycosyl hydrolase domain"/>
    <property type="match status" value="1"/>
</dbReference>
<comment type="catalytic activity">
    <reaction evidence="6">
        <text>Hydrolysis of (1-&gt;6)-alpha-D-glucosidic linkages in pullulan, amylopectin and glycogen, and in the alpha- and beta-limit dextrins of amylopectin and glycogen.</text>
        <dbReference type="EC" id="3.2.1.41"/>
    </reaction>
</comment>
<evidence type="ECO:0000256" key="6">
    <source>
        <dbReference type="ARBA" id="ARBA00023965"/>
    </source>
</evidence>
<dbReference type="SUPFAM" id="SSF51445">
    <property type="entry name" value="(Trans)glycosidases"/>
    <property type="match status" value="2"/>
</dbReference>
<dbReference type="EC" id="3.2.1.41" evidence="7"/>
<sequence>MKRKFQRGMAMLLSVLLVVSMFAGVAPLSAIADTGERKVILSYERADGDYDGWNLWIWGTGIKDDAQYDFTEFKDGKAYATIAVSPEAERVGFIVRKGDWEAKDVEIDRYVALNKNESLTKVQVTSGQEEIFQVPEVNGPVVEDGNAQFFFRDKELYANGEMSKVEKVELSIFGEKYEMQAEAENERFTYTYNDLPRGEHEYTYFVTVDGNTTEVTDPYNTVEGKSVVKYQVAELNVSGTAEPAAVDYNDNAVVKVDLGTGEDTPVNELYINLSAIGGKEKVNIDPSLKEVTVAVNQNVPAGVKTLPITAIDEFGNKHKGEATLEVKARTFTGEEADFDWDEAVVYFMLTDRFFDGDSSNNDPYGIGYDKSKSGTYQGGDFKGITAKLDYLDELGINTIWINPVVENIKHDVRYNDDPNTPYYAYHGYWASNFGELNPHFGTMADFHELIDEAHNRGIKIMVDVVLNHTGYGLKAGDTSNIPNFPTDEDRARFDGMLRPGGTDTVRGELAGLPDFLTEQSAVRDQIVQWQTDWIEKSRTANGNTIDYFRVDTVKHVENTTWMAFKNALTKEMPEHKLIGEAWGASIGNDQGYLNTGMMDSLLDFEFKNYARDFVNGQINAVETKLQARNGKLTNTATLGQFLGSHDEDRFLEAVGGDLGKYQVAASLQLTAKGQPVIYYGEELGLPGKNNYPYYDNRPNLPWDQVEDNEVLEHYKKVLAFRNDYTDVFAKGEREKIAGSDSAKYLIFSRSHGDESVYVGLNTATAAKEVTLNFGSADAVVTEHYSGETFEATEEGKVTFTIPAMEDGGTVLFTVENGDVPVVDEPSAPGEIGEDTLRIHYQRTDNSYENLGLWLWGDVAAPSENWPSGGTPFEAGQVTDYGAYVDVKLKKDAQNVGFLVLNTTNGDKDGGDKSLELFSPDLNEVWIKQGSDEVFLYEPVDLPEDTVRIHYERTNADYDGWGLWNWKDVAVPSDGWPNGAADAAGIGKYGAYYDIKLKEDAQEIGFLFVNKLNGQQTTDMSFDMLQQHNQLFVKEGEDKVYTNPYGTVAVALLSGEVLSDKKITLLFTKTEGLDLEELKAQLEIKDVDGNPVAIDDVTLDGAQRVSVHGTFDLEKIPYTVKYGDREITIKSGWKLIDEMYGYDGKLGAELHEDGTATLKVWSPKADDVSVVLYDKDDQNTVVDTVAMTKGDRGVWSVKLSEDNTGLDSLRGYYYHYEITHGDETKLALDPYAKSMAAWNNEAGVPVGKAAIVDVSSIGPKLEYADIPGFEKREDTIIYELHVRDFTSDPNIGEDLKAQFGTFASFVEKLDYIQELGVTHIQLLPVMSYYFSNELANGERMLDYASTDTNYNWGYDPHSYFSLSGMYSENPNDPELRIKEFKNLINEIHKRDIGVVLDVVYNHTAQVSIFEDLVPNYYHFMDADGTPRTSFGGGRLGTTHKMSRRVLVDSIKYWVDEYKVDGFRFDMMGDHDAESIQIAYDEAKKLNPNIVMIGEGWVTFAGDEGEPVQAADQQWMQYTESVASFSDEIRNELKSGFGSEGQARFITGGAREVAQIFENIKGQPRNFKADDPGDVVQYIAAHDNLTLHDVIAQSIKKDPDVAENSLEIHQRIRLGNSIILTSQGTAFLHAGQEYGRTKQWRAEADTAPYKSTYMTDKDGNPFQYPYFIHDSYDSSDIINRFDWEKATDAEQYPVNNMTREYTAGLIELRRSTDAFRLGSKELVDSNVTMIDAPEIGDQDLVVAYRNEATNGDMYYVLVNADTEARTLTLGEDLTEGVVVVDADEAGVEEVTEVTGVELTAEGITVDPLTTVVVKVSAEGTDPGDGNGTDPGDGDGDGDGDGNNPPGNGNVNNPGNGNGNNPGGGKPGDGTKPGKGNGNKLPVTATSAFNYMLLGVLLVMMGGVMVAGRKKAA</sequence>
<dbReference type="CDD" id="cd10315">
    <property type="entry name" value="CBM41_pullulanase"/>
    <property type="match status" value="3"/>
</dbReference>
<keyword evidence="3" id="KW-0378">Hydrolase</keyword>
<dbReference type="InterPro" id="IPR013783">
    <property type="entry name" value="Ig-like_fold"/>
</dbReference>
<dbReference type="EMBL" id="JAFBED010000001">
    <property type="protein sequence ID" value="MBM7618486.1"/>
    <property type="molecule type" value="Genomic_DNA"/>
</dbReference>
<evidence type="ECO:0000259" key="13">
    <source>
        <dbReference type="SMART" id="SM00642"/>
    </source>
</evidence>
<dbReference type="SUPFAM" id="SSF49452">
    <property type="entry name" value="Starch-binding domain-like"/>
    <property type="match status" value="3"/>
</dbReference>
<dbReference type="SMART" id="SM00642">
    <property type="entry name" value="Aamy"/>
    <property type="match status" value="1"/>
</dbReference>
<feature type="region of interest" description="Disordered" evidence="10">
    <location>
        <begin position="1814"/>
        <end position="1876"/>
    </location>
</feature>
<dbReference type="CDD" id="cd02860">
    <property type="entry name" value="E_set_Pullulanase"/>
    <property type="match status" value="1"/>
</dbReference>
<keyword evidence="2 12" id="KW-0732">Signal</keyword>
<dbReference type="InterPro" id="IPR013784">
    <property type="entry name" value="Carb-bd-like_fold"/>
</dbReference>
<evidence type="ECO:0000256" key="10">
    <source>
        <dbReference type="SAM" id="MobiDB-lite"/>
    </source>
</evidence>
<accession>A0ABS2NV14</accession>
<organism evidence="14 15">
    <name type="scientific">Sutcliffiella tianshenii</name>
    <dbReference type="NCBI Taxonomy" id="1463404"/>
    <lineage>
        <taxon>Bacteria</taxon>
        <taxon>Bacillati</taxon>
        <taxon>Bacillota</taxon>
        <taxon>Bacilli</taxon>
        <taxon>Bacillales</taxon>
        <taxon>Bacillaceae</taxon>
        <taxon>Sutcliffiella</taxon>
    </lineage>
</organism>
<evidence type="ECO:0000313" key="15">
    <source>
        <dbReference type="Proteomes" id="UP000737402"/>
    </source>
</evidence>